<name>A0A7I4AN34_PHYPA</name>
<evidence type="ECO:0000256" key="1">
    <source>
        <dbReference type="SAM" id="MobiDB-lite"/>
    </source>
</evidence>
<keyword evidence="3" id="KW-1185">Reference proteome</keyword>
<feature type="region of interest" description="Disordered" evidence="1">
    <location>
        <begin position="1"/>
        <end position="41"/>
    </location>
</feature>
<organism evidence="2 3">
    <name type="scientific">Physcomitrium patens</name>
    <name type="common">Spreading-leaved earth moss</name>
    <name type="synonym">Physcomitrella patens</name>
    <dbReference type="NCBI Taxonomy" id="3218"/>
    <lineage>
        <taxon>Eukaryota</taxon>
        <taxon>Viridiplantae</taxon>
        <taxon>Streptophyta</taxon>
        <taxon>Embryophyta</taxon>
        <taxon>Bryophyta</taxon>
        <taxon>Bryophytina</taxon>
        <taxon>Bryopsida</taxon>
        <taxon>Funariidae</taxon>
        <taxon>Funariales</taxon>
        <taxon>Funariaceae</taxon>
        <taxon>Physcomitrium</taxon>
    </lineage>
</organism>
<accession>A0A7I4AN34</accession>
<dbReference type="Proteomes" id="UP000006727">
    <property type="component" value="Chromosome 14"/>
</dbReference>
<proteinExistence type="predicted"/>
<feature type="compositionally biased region" description="Polar residues" evidence="1">
    <location>
        <begin position="10"/>
        <end position="28"/>
    </location>
</feature>
<sequence length="114" mass="12484">MASLIAKGKSCNSNDNVQQRSSACSSAPESDEDTSHHLPPVHGSALGTLAIPASRAGIFTITVTKARLKVLDESNWEGCWFPWNPIRWSSIARLAFREVFEICATFKELTDFSA</sequence>
<reference evidence="2 3" key="2">
    <citation type="journal article" date="2018" name="Plant J.">
        <title>The Physcomitrella patens chromosome-scale assembly reveals moss genome structure and evolution.</title>
        <authorList>
            <person name="Lang D."/>
            <person name="Ullrich K.K."/>
            <person name="Murat F."/>
            <person name="Fuchs J."/>
            <person name="Jenkins J."/>
            <person name="Haas F.B."/>
            <person name="Piednoel M."/>
            <person name="Gundlach H."/>
            <person name="Van Bel M."/>
            <person name="Meyberg R."/>
            <person name="Vives C."/>
            <person name="Morata J."/>
            <person name="Symeonidi A."/>
            <person name="Hiss M."/>
            <person name="Muchero W."/>
            <person name="Kamisugi Y."/>
            <person name="Saleh O."/>
            <person name="Blanc G."/>
            <person name="Decker E.L."/>
            <person name="van Gessel N."/>
            <person name="Grimwood J."/>
            <person name="Hayes R.D."/>
            <person name="Graham S.W."/>
            <person name="Gunter L.E."/>
            <person name="McDaniel S.F."/>
            <person name="Hoernstein S.N.W."/>
            <person name="Larsson A."/>
            <person name="Li F.W."/>
            <person name="Perroud P.F."/>
            <person name="Phillips J."/>
            <person name="Ranjan P."/>
            <person name="Rokshar D.S."/>
            <person name="Rothfels C.J."/>
            <person name="Schneider L."/>
            <person name="Shu S."/>
            <person name="Stevenson D.W."/>
            <person name="Thummler F."/>
            <person name="Tillich M."/>
            <person name="Villarreal Aguilar J.C."/>
            <person name="Widiez T."/>
            <person name="Wong G.K."/>
            <person name="Wymore A."/>
            <person name="Zhang Y."/>
            <person name="Zimmer A.D."/>
            <person name="Quatrano R.S."/>
            <person name="Mayer K.F.X."/>
            <person name="Goodstein D."/>
            <person name="Casacuberta J.M."/>
            <person name="Vandepoele K."/>
            <person name="Reski R."/>
            <person name="Cuming A.C."/>
            <person name="Tuskan G.A."/>
            <person name="Maumus F."/>
            <person name="Salse J."/>
            <person name="Schmutz J."/>
            <person name="Rensing S.A."/>
        </authorList>
    </citation>
    <scope>NUCLEOTIDE SEQUENCE [LARGE SCALE GENOMIC DNA]</scope>
    <source>
        <strain evidence="2 3">cv. Gransden 2004</strain>
    </source>
</reference>
<protein>
    <submittedName>
        <fullName evidence="2">Uncharacterized protein</fullName>
    </submittedName>
</protein>
<dbReference type="EnsemblPlants" id="Pp3c14_14040V3.2">
    <property type="protein sequence ID" value="Pp3c14_14040V3.2"/>
    <property type="gene ID" value="Pp3c14_14040"/>
</dbReference>
<evidence type="ECO:0000313" key="3">
    <source>
        <dbReference type="Proteomes" id="UP000006727"/>
    </source>
</evidence>
<reference evidence="2 3" key="1">
    <citation type="journal article" date="2008" name="Science">
        <title>The Physcomitrella genome reveals evolutionary insights into the conquest of land by plants.</title>
        <authorList>
            <person name="Rensing S."/>
            <person name="Lang D."/>
            <person name="Zimmer A."/>
            <person name="Terry A."/>
            <person name="Salamov A."/>
            <person name="Shapiro H."/>
            <person name="Nishiyama T."/>
            <person name="Perroud P.-F."/>
            <person name="Lindquist E."/>
            <person name="Kamisugi Y."/>
            <person name="Tanahashi T."/>
            <person name="Sakakibara K."/>
            <person name="Fujita T."/>
            <person name="Oishi K."/>
            <person name="Shin-I T."/>
            <person name="Kuroki Y."/>
            <person name="Toyoda A."/>
            <person name="Suzuki Y."/>
            <person name="Hashimoto A."/>
            <person name="Yamaguchi K."/>
            <person name="Sugano A."/>
            <person name="Kohara Y."/>
            <person name="Fujiyama A."/>
            <person name="Anterola A."/>
            <person name="Aoki S."/>
            <person name="Ashton N."/>
            <person name="Barbazuk W.B."/>
            <person name="Barker E."/>
            <person name="Bennetzen J."/>
            <person name="Bezanilla M."/>
            <person name="Blankenship R."/>
            <person name="Cho S.H."/>
            <person name="Dutcher S."/>
            <person name="Estelle M."/>
            <person name="Fawcett J.A."/>
            <person name="Gundlach H."/>
            <person name="Hanada K."/>
            <person name="Heyl A."/>
            <person name="Hicks K.A."/>
            <person name="Hugh J."/>
            <person name="Lohr M."/>
            <person name="Mayer K."/>
            <person name="Melkozernov A."/>
            <person name="Murata T."/>
            <person name="Nelson D."/>
            <person name="Pils B."/>
            <person name="Prigge M."/>
            <person name="Reiss B."/>
            <person name="Renner T."/>
            <person name="Rombauts S."/>
            <person name="Rushton P."/>
            <person name="Sanderfoot A."/>
            <person name="Schween G."/>
            <person name="Shiu S.-H."/>
            <person name="Stueber K."/>
            <person name="Theodoulou F.L."/>
            <person name="Tu H."/>
            <person name="Van de Peer Y."/>
            <person name="Verrier P.J."/>
            <person name="Waters E."/>
            <person name="Wood A."/>
            <person name="Yang L."/>
            <person name="Cove D."/>
            <person name="Cuming A."/>
            <person name="Hasebe M."/>
            <person name="Lucas S."/>
            <person name="Mishler D.B."/>
            <person name="Reski R."/>
            <person name="Grigoriev I."/>
            <person name="Quatrano R.S."/>
            <person name="Boore J.L."/>
        </authorList>
    </citation>
    <scope>NUCLEOTIDE SEQUENCE [LARGE SCALE GENOMIC DNA]</scope>
    <source>
        <strain evidence="2 3">cv. Gransden 2004</strain>
    </source>
</reference>
<dbReference type="EMBL" id="ABEU02000014">
    <property type="status" value="NOT_ANNOTATED_CDS"/>
    <property type="molecule type" value="Genomic_DNA"/>
</dbReference>
<reference evidence="2" key="3">
    <citation type="submission" date="2020-12" db="UniProtKB">
        <authorList>
            <consortium name="EnsemblPlants"/>
        </authorList>
    </citation>
    <scope>IDENTIFICATION</scope>
</reference>
<dbReference type="AlphaFoldDB" id="A0A7I4AN34"/>
<dbReference type="Gramene" id="Pp3c14_14040V3.2">
    <property type="protein sequence ID" value="Pp3c14_14040V3.2"/>
    <property type="gene ID" value="Pp3c14_14040"/>
</dbReference>
<evidence type="ECO:0000313" key="2">
    <source>
        <dbReference type="EnsemblPlants" id="Pp3c14_14040V3.2"/>
    </source>
</evidence>